<dbReference type="EMBL" id="LR798257">
    <property type="protein sequence ID" value="CAB5218134.1"/>
    <property type="molecule type" value="Genomic_DNA"/>
</dbReference>
<gene>
    <name evidence="1" type="ORF">UFOVP204_16</name>
</gene>
<protein>
    <submittedName>
        <fullName evidence="1">Uncharacterized protein</fullName>
    </submittedName>
</protein>
<accession>A0A6J7WPT1</accession>
<sequence>MIKKFKEWFFKPTQHFQIRYNTKVGNGDLVWRIITDEGEMLASRLEINGYVYGESSFVNGERKMNIACDGKIYWSGTAVEIAAGKRPDLLP</sequence>
<name>A0A6J7WPT1_9CAUD</name>
<reference evidence="1" key="1">
    <citation type="submission" date="2020-05" db="EMBL/GenBank/DDBJ databases">
        <authorList>
            <person name="Chiriac C."/>
            <person name="Salcher M."/>
            <person name="Ghai R."/>
            <person name="Kavagutti S V."/>
        </authorList>
    </citation>
    <scope>NUCLEOTIDE SEQUENCE</scope>
</reference>
<organism evidence="1">
    <name type="scientific">uncultured Caudovirales phage</name>
    <dbReference type="NCBI Taxonomy" id="2100421"/>
    <lineage>
        <taxon>Viruses</taxon>
        <taxon>Duplodnaviria</taxon>
        <taxon>Heunggongvirae</taxon>
        <taxon>Uroviricota</taxon>
        <taxon>Caudoviricetes</taxon>
        <taxon>Peduoviridae</taxon>
        <taxon>Maltschvirus</taxon>
        <taxon>Maltschvirus maltsch</taxon>
    </lineage>
</organism>
<proteinExistence type="predicted"/>
<evidence type="ECO:0000313" key="1">
    <source>
        <dbReference type="EMBL" id="CAB5218134.1"/>
    </source>
</evidence>